<keyword evidence="8" id="KW-1185">Reference proteome</keyword>
<dbReference type="PANTHER" id="PTHR47785">
    <property type="entry name" value="ZN(II)2CYS6 TRANSCRIPTION FACTOR (EUROFUNG)-RELATED-RELATED"/>
    <property type="match status" value="1"/>
</dbReference>
<evidence type="ECO:0000256" key="5">
    <source>
        <dbReference type="SAM" id="MobiDB-lite"/>
    </source>
</evidence>
<dbReference type="Gene3D" id="4.10.240.10">
    <property type="entry name" value="Zn(2)-C6 fungal-type DNA-binding domain"/>
    <property type="match status" value="1"/>
</dbReference>
<feature type="compositionally biased region" description="Low complexity" evidence="5">
    <location>
        <begin position="631"/>
        <end position="642"/>
    </location>
</feature>
<feature type="region of interest" description="Disordered" evidence="5">
    <location>
        <begin position="617"/>
        <end position="672"/>
    </location>
</feature>
<dbReference type="Pfam" id="PF00172">
    <property type="entry name" value="Zn_clus"/>
    <property type="match status" value="1"/>
</dbReference>
<dbReference type="CDD" id="cd00067">
    <property type="entry name" value="GAL4"/>
    <property type="match status" value="1"/>
</dbReference>
<feature type="domain" description="Zn(2)-C6 fungal-type" evidence="6">
    <location>
        <begin position="423"/>
        <end position="453"/>
    </location>
</feature>
<dbReference type="PANTHER" id="PTHR47785:SF4">
    <property type="entry name" value="ZN(II)2CYS6 TRANSCRIPTION FACTOR (EUROFUNG)"/>
    <property type="match status" value="1"/>
</dbReference>
<evidence type="ECO:0000256" key="4">
    <source>
        <dbReference type="ARBA" id="ARBA00023242"/>
    </source>
</evidence>
<dbReference type="CDD" id="cd12148">
    <property type="entry name" value="fungal_TF_MHR"/>
    <property type="match status" value="1"/>
</dbReference>
<keyword evidence="4" id="KW-0539">Nucleus</keyword>
<keyword evidence="1" id="KW-0805">Transcription regulation</keyword>
<dbReference type="GO" id="GO:0003677">
    <property type="term" value="F:DNA binding"/>
    <property type="evidence" value="ECO:0007669"/>
    <property type="project" value="UniProtKB-KW"/>
</dbReference>
<keyword evidence="3" id="KW-0804">Transcription</keyword>
<feature type="compositionally biased region" description="Pro residues" evidence="5">
    <location>
        <begin position="341"/>
        <end position="353"/>
    </location>
</feature>
<evidence type="ECO:0000256" key="3">
    <source>
        <dbReference type="ARBA" id="ARBA00023163"/>
    </source>
</evidence>
<dbReference type="SUPFAM" id="SSF57701">
    <property type="entry name" value="Zn2/Cys6 DNA-binding domain"/>
    <property type="match status" value="1"/>
</dbReference>
<sequence length="1323" mass="146144">MAAAMLGYERHGGAFFTVPDVQFGAQTDPRLQFTVWYDWNEDCTGYAIPDISTTDSPPGKEELKAPEVFQDAIQRALASIRSNGLDNALLAMQDIDSSVLLRMQEEFLPDPGIEGQNQKRLIQLVESAGRYLIAIGDHLEERGLVDYEMGIWEEEILDILGRCLEALQKANRVELLSSFLTLAIPLVCPFTLHYRLVRMQRVYHYTGITGQSCGVTIVDMSGTDDKRHSLPPCSGPPPPSQTHHRIHRETAYDQPWRPYPPSFEHHHAEQRQASNPIQHSLPHRHPVIPNRALPQLPPEGPYGRPNRFTAPSLAPTGSYPPTLRPVNGASHDSLPRSTPTHPAPPPHSAPPDVFPRMTYSLQNQSSNCEATRPPPQAPYTMPPAELPMPVPQISHTPASCEPNYYQNQAFGTRQPKAARAQQACDKCRARKAKCDEGRPACSNCKENNLKCVYKEVPHNKQEKATQHILDKIQYLEDKLDERLTHFQIVQMEHGMTLSKISNEVGLKEPKILAVRNSTRSISPKQTHLRLLKPSAANLLMESESMNGEGVPQLDLNESPGLSYVERVDGGLSMPVEHSTAAHKLLSWPSIKTLLYPSEYDEDYVMKLEEQHGLIRAYGRGEGDDTSKDYTSPISLTSSNSSSECDDTYTHRASPSSPWTQSSQPSGFPQKLQDKGVDELGTLWANPDTIRRYHRSYLEHIHKLHPFLDQGDLDKKMETFIRFHCLPKTSGSMPTGTGDLQRGAKRKRSCEALQGAACDFPTTSGVGTESTSRRIEMSIDNAVLLLVLALGSICEVGAPVPGPVTDNPPDFRKEWIPGPPTRSVLSPAGSDMILPAQGSFYARQAVPSPSPVGDRRGVRGRSASSGRDMPANRYLRNIDAIPGLSYYEYATQILGGLQGANGLLHVQAALLAGLYAGQLAHPFQSHGWIYQAARACQVLIRSKRYDQMQDGPMKELYDFAYWTCLQLESDILAELDLPASGISRAESRIGLPKGRFTLALPNEICAPSTMMMFFYSSQIHLRKFLNRVHTDLYKVERQQGSNNAAGSASAVNAAIAAITANPSSNTTTTSSSSNYQRTSNVQEILSMNLELWRNSLPEVMKWKDTDPPSNDINVARMRAKYYGARYIIHRPLLYYALHFAGLPNPNPTSALAESPAGSVLSGSESQQVSPSLPHSQRASNTARLSSDSGIAVHSAPPSQGGSMGTIAYRDLPPKLRRACKVCIDSAIMSTEAFDGIKGRPIVTNIFGTAHAQFGNMLVLSATYMSCLSELVDRDVLEKLLKRTIKFLLQSRYISPSLRADAQILAEIYEKIFGEPAMGFLSAYS</sequence>
<dbReference type="InterPro" id="IPR001138">
    <property type="entry name" value="Zn2Cys6_DnaBD"/>
</dbReference>
<dbReference type="EMBL" id="JAAAPX010000186">
    <property type="protein sequence ID" value="KAF4227340.1"/>
    <property type="molecule type" value="Genomic_DNA"/>
</dbReference>
<dbReference type="InterPro" id="IPR036864">
    <property type="entry name" value="Zn2-C6_fun-type_DNA-bd_sf"/>
</dbReference>
<dbReference type="SMART" id="SM00066">
    <property type="entry name" value="GAL4"/>
    <property type="match status" value="1"/>
</dbReference>
<evidence type="ECO:0000256" key="2">
    <source>
        <dbReference type="ARBA" id="ARBA00023125"/>
    </source>
</evidence>
<evidence type="ECO:0000313" key="7">
    <source>
        <dbReference type="EMBL" id="KAF4227340.1"/>
    </source>
</evidence>
<reference evidence="7" key="2">
    <citation type="submission" date="2020-04" db="EMBL/GenBank/DDBJ databases">
        <authorList>
            <person name="Santos R.A.C."/>
            <person name="Steenwyk J.L."/>
            <person name="Rivero-Menendez O."/>
            <person name="Mead M.E."/>
            <person name="Silva L.P."/>
            <person name="Bastos R.W."/>
            <person name="Alastruey-Izquierdo A."/>
            <person name="Goldman G.H."/>
            <person name="Rokas A."/>
        </authorList>
    </citation>
    <scope>NUCLEOTIDE SEQUENCE</scope>
    <source>
        <strain evidence="7">CNM-CM6805</strain>
    </source>
</reference>
<dbReference type="GO" id="GO:0000981">
    <property type="term" value="F:DNA-binding transcription factor activity, RNA polymerase II-specific"/>
    <property type="evidence" value="ECO:0007669"/>
    <property type="project" value="InterPro"/>
</dbReference>
<feature type="region of interest" description="Disordered" evidence="5">
    <location>
        <begin position="845"/>
        <end position="866"/>
    </location>
</feature>
<proteinExistence type="predicted"/>
<organism evidence="7 8">
    <name type="scientific">Aspergillus fumigatiaffinis</name>
    <dbReference type="NCBI Taxonomy" id="340414"/>
    <lineage>
        <taxon>Eukaryota</taxon>
        <taxon>Fungi</taxon>
        <taxon>Dikarya</taxon>
        <taxon>Ascomycota</taxon>
        <taxon>Pezizomycotina</taxon>
        <taxon>Eurotiomycetes</taxon>
        <taxon>Eurotiomycetidae</taxon>
        <taxon>Eurotiales</taxon>
        <taxon>Aspergillaceae</taxon>
        <taxon>Aspergillus</taxon>
        <taxon>Aspergillus subgen. Fumigati</taxon>
    </lineage>
</organism>
<evidence type="ECO:0000259" key="6">
    <source>
        <dbReference type="PROSITE" id="PS50048"/>
    </source>
</evidence>
<dbReference type="Proteomes" id="UP000653565">
    <property type="component" value="Unassembled WGS sequence"/>
</dbReference>
<dbReference type="GO" id="GO:0008270">
    <property type="term" value="F:zinc ion binding"/>
    <property type="evidence" value="ECO:0007669"/>
    <property type="project" value="InterPro"/>
</dbReference>
<reference evidence="7" key="1">
    <citation type="journal article" date="2020" name="bioRxiv">
        <title>Genomic and phenotypic heterogeneity of clinical isolates of the human pathogens Aspergillus fumigatus, Aspergillus lentulus and Aspergillus fumigatiaffinis.</title>
        <authorList>
            <person name="dos Santos R.A.C."/>
            <person name="Steenwyk J.L."/>
            <person name="Rivero-Menendez O."/>
            <person name="Mead M.E."/>
            <person name="Silva L.P."/>
            <person name="Bastos R.W."/>
            <person name="Alastruey-Izquierdo A."/>
            <person name="Goldman G.H."/>
            <person name="Rokas A."/>
        </authorList>
    </citation>
    <scope>NUCLEOTIDE SEQUENCE</scope>
    <source>
        <strain evidence="7">CNM-CM6805</strain>
    </source>
</reference>
<feature type="compositionally biased region" description="Polar residues" evidence="5">
    <location>
        <begin position="1159"/>
        <end position="1187"/>
    </location>
</feature>
<dbReference type="PROSITE" id="PS50048">
    <property type="entry name" value="ZN2_CY6_FUNGAL_2"/>
    <property type="match status" value="1"/>
</dbReference>
<keyword evidence="2" id="KW-0238">DNA-binding</keyword>
<comment type="caution">
    <text evidence="7">The sequence shown here is derived from an EMBL/GenBank/DDBJ whole genome shotgun (WGS) entry which is preliminary data.</text>
</comment>
<feature type="compositionally biased region" description="Low complexity" evidence="5">
    <location>
        <begin position="653"/>
        <end position="665"/>
    </location>
</feature>
<feature type="compositionally biased region" description="Basic and acidic residues" evidence="5">
    <location>
        <begin position="617"/>
        <end position="627"/>
    </location>
</feature>
<evidence type="ECO:0000313" key="8">
    <source>
        <dbReference type="Proteomes" id="UP000653565"/>
    </source>
</evidence>
<gene>
    <name evidence="7" type="ORF">CNMCM6805_003097</name>
</gene>
<feature type="region of interest" description="Disordered" evidence="5">
    <location>
        <begin position="224"/>
        <end position="354"/>
    </location>
</feature>
<evidence type="ECO:0000256" key="1">
    <source>
        <dbReference type="ARBA" id="ARBA00023015"/>
    </source>
</evidence>
<feature type="region of interest" description="Disordered" evidence="5">
    <location>
        <begin position="1149"/>
        <end position="1203"/>
    </location>
</feature>
<accession>A0A8H4M333</accession>
<dbReference type="InterPro" id="IPR053181">
    <property type="entry name" value="EcdB-like_regulator"/>
</dbReference>
<dbReference type="PROSITE" id="PS00463">
    <property type="entry name" value="ZN2_CY6_FUNGAL_1"/>
    <property type="match status" value="1"/>
</dbReference>
<protein>
    <recommendedName>
        <fullName evidence="6">Zn(2)-C6 fungal-type domain-containing protein</fullName>
    </recommendedName>
</protein>
<name>A0A8H4M333_9EURO</name>